<evidence type="ECO:0000313" key="5">
    <source>
        <dbReference type="Proteomes" id="UP001182991"/>
    </source>
</evidence>
<name>A0ABU2KIA9_9FLAO</name>
<keyword evidence="1" id="KW-0479">Metal-binding</keyword>
<keyword evidence="5" id="KW-1185">Reference proteome</keyword>
<dbReference type="RefSeq" id="WP_311401381.1">
    <property type="nucleotide sequence ID" value="NZ_JAVRBG010000006.1"/>
</dbReference>
<evidence type="ECO:0000259" key="3">
    <source>
        <dbReference type="SMART" id="SM00910"/>
    </source>
</evidence>
<evidence type="ECO:0000256" key="1">
    <source>
        <dbReference type="ARBA" id="ARBA00022723"/>
    </source>
</evidence>
<dbReference type="EMBL" id="JAVRBG010000006">
    <property type="protein sequence ID" value="MDT0294445.1"/>
    <property type="molecule type" value="Genomic_DNA"/>
</dbReference>
<dbReference type="SMART" id="SM00910">
    <property type="entry name" value="HIRAN"/>
    <property type="match status" value="1"/>
</dbReference>
<reference evidence="5" key="1">
    <citation type="submission" date="2023-07" db="EMBL/GenBank/DDBJ databases">
        <title>Isolating and identifying novel microbial strains from the Mariana Trench.</title>
        <authorList>
            <person name="Fu H."/>
        </authorList>
    </citation>
    <scope>NUCLEOTIDE SEQUENCE [LARGE SCALE GENOMIC DNA]</scope>
    <source>
        <strain evidence="5">T-y2</strain>
    </source>
</reference>
<feature type="domain" description="HIRAN" evidence="3">
    <location>
        <begin position="8"/>
        <end position="105"/>
    </location>
</feature>
<protein>
    <submittedName>
        <fullName evidence="4">HIRAN domain-containing protein</fullName>
    </submittedName>
</protein>
<dbReference type="Gene3D" id="3.30.70.2330">
    <property type="match status" value="1"/>
</dbReference>
<accession>A0ABU2KIA9</accession>
<gene>
    <name evidence="4" type="ORF">RLT85_07345</name>
</gene>
<dbReference type="InterPro" id="IPR014905">
    <property type="entry name" value="HIRAN"/>
</dbReference>
<comment type="caution">
    <text evidence="4">The sequence shown here is derived from an EMBL/GenBank/DDBJ whole genome shotgun (WGS) entry which is preliminary data.</text>
</comment>
<sequence length="107" mass="12293">MKNKNKREHLSHFSISGFTYYDGVLAFNELEIGTALRLEAEPENKYDARAVAIYFKDHKLGFVPRSENRIIYKLLEVGFSNFDVRVQQLDQQTHPEAQVGVVVHLVG</sequence>
<organism evidence="4 5">
    <name type="scientific">Mesonia ostreae</name>
    <dbReference type="NCBI Taxonomy" id="861110"/>
    <lineage>
        <taxon>Bacteria</taxon>
        <taxon>Pseudomonadati</taxon>
        <taxon>Bacteroidota</taxon>
        <taxon>Flavobacteriia</taxon>
        <taxon>Flavobacteriales</taxon>
        <taxon>Flavobacteriaceae</taxon>
        <taxon>Mesonia</taxon>
    </lineage>
</organism>
<dbReference type="Pfam" id="PF08797">
    <property type="entry name" value="HIRAN"/>
    <property type="match status" value="1"/>
</dbReference>
<dbReference type="Proteomes" id="UP001182991">
    <property type="component" value="Unassembled WGS sequence"/>
</dbReference>
<evidence type="ECO:0000256" key="2">
    <source>
        <dbReference type="ARBA" id="ARBA00022801"/>
    </source>
</evidence>
<keyword evidence="2" id="KW-0378">Hydrolase</keyword>
<proteinExistence type="predicted"/>
<evidence type="ECO:0000313" key="4">
    <source>
        <dbReference type="EMBL" id="MDT0294445.1"/>
    </source>
</evidence>